<dbReference type="InterPro" id="IPR036770">
    <property type="entry name" value="Ankyrin_rpt-contain_sf"/>
</dbReference>
<evidence type="ECO:0000313" key="4">
    <source>
        <dbReference type="EMBL" id="KAK7719449.1"/>
    </source>
</evidence>
<keyword evidence="1" id="KW-0677">Repeat</keyword>
<evidence type="ECO:0000313" key="5">
    <source>
        <dbReference type="Proteomes" id="UP001430848"/>
    </source>
</evidence>
<dbReference type="PANTHER" id="PTHR10039">
    <property type="entry name" value="AMELOGENIN"/>
    <property type="match status" value="1"/>
</dbReference>
<feature type="compositionally biased region" description="Pro residues" evidence="2">
    <location>
        <begin position="382"/>
        <end position="395"/>
    </location>
</feature>
<evidence type="ECO:0000259" key="3">
    <source>
        <dbReference type="Pfam" id="PF24883"/>
    </source>
</evidence>
<sequence length="1074" mass="120861">MAEPAAVLSIISELATTANFCFQIIKRACNAPDEIKRLNAEISNWRPQLESLAELLNGDSQSATRLRDKFKDGALADIENLVKELNHVLEPFQNPSPWRKFKWSITTGDQVKDLLSQLQRDIGLVLGNLHIENHLSLVGLHKEIRQIQLMETNEHERRNILEWLRPPGIDIHEFHRQKRALREEGTCNWLADSGEWHAWCEGGSAEHARFLWIHGYAGAGKTVLASFAIDDVTSKYQHKGVSYYYCSHERQRKGHTSSEEACSFLRWVIRDLTAQVTRPMTRASNRQATIPKTLENLYVEHDFTIPKLLECLLAVTEYITAEFSQQVCIIVDAVDESPSPRDALLKVLTTIGTDPDWQHVSLCFTSRKETDIAKAIGAIQPPQSPKPKPYRPSGPYPRSQSSPSHTPTSPQRQILVPRSPAEKLKQRGIYASVSPAGFDGGPSSSKEMGPPPLPQNEDMRGRLPSGHRVSRAVESGRRPGGLPSPEDGRERSSSASPTPDPMDIDPPVHAIPRNVKEGCTILSMDDNPDAKEAIRTFVRNQLQNNDTFKNHHRDLEEVTNLIARRAKGIWAACQVDIIIRSNLCDMVSISEMLEKIPPDIFGTYEHMITKLLPSGQGENEHNRNFARTALALICSESSGVSCAEVLVEASRFNVPHGAAHRFNLDQLEKILGCLITVTYLSRRPVSMYSRNNEGVGSKKQVSVAHYTVKEYLFDKATAEGSVKDFALSKEAIQILELQVVFSGLQQFGSNRPIDARFPTRYEEYCLKMTDKALKDRRDLILRDKTVWKIVTECLRWNSRHHQARAGAFPNMRIRANLPSWTKTSPFDHGNEPKVPETSVLVSLLLLQWPELAKVYLADLPESTKREIWKDEFELAKAFKIEGTNPRSLMQACVTRRDDAFLKALIDSRADVSGETDLVMDLFYNAYGHRSLDDQDGGAKTGRMLKMLLERGVRPEAPGYVFTPLQFAVSNLEENWVYDLLYEGADPNAVGRTKGVHPFGKNEDEVQGHLPPLEICKVATPEWLKAQDDREPLDAELMEDARQRVELTLRQWGAEDSTTHPSTTHPIVVPDDDDG</sequence>
<dbReference type="Gene3D" id="3.40.50.300">
    <property type="entry name" value="P-loop containing nucleotide triphosphate hydrolases"/>
    <property type="match status" value="1"/>
</dbReference>
<dbReference type="EMBL" id="JAKNSF020000079">
    <property type="protein sequence ID" value="KAK7719449.1"/>
    <property type="molecule type" value="Genomic_DNA"/>
</dbReference>
<name>A0ABR1NY13_DIAER</name>
<dbReference type="PANTHER" id="PTHR10039:SF16">
    <property type="entry name" value="GPI INOSITOL-DEACYLASE"/>
    <property type="match status" value="1"/>
</dbReference>
<dbReference type="Pfam" id="PF24883">
    <property type="entry name" value="NPHP3_N"/>
    <property type="match status" value="1"/>
</dbReference>
<proteinExistence type="predicted"/>
<comment type="caution">
    <text evidence="4">The sequence shown here is derived from an EMBL/GenBank/DDBJ whole genome shotgun (WGS) entry which is preliminary data.</text>
</comment>
<evidence type="ECO:0000256" key="2">
    <source>
        <dbReference type="SAM" id="MobiDB-lite"/>
    </source>
</evidence>
<accession>A0ABR1NY13</accession>
<dbReference type="Gene3D" id="1.25.40.20">
    <property type="entry name" value="Ankyrin repeat-containing domain"/>
    <property type="match status" value="1"/>
</dbReference>
<dbReference type="Proteomes" id="UP001430848">
    <property type="component" value="Unassembled WGS sequence"/>
</dbReference>
<evidence type="ECO:0000256" key="1">
    <source>
        <dbReference type="ARBA" id="ARBA00022737"/>
    </source>
</evidence>
<dbReference type="InterPro" id="IPR027417">
    <property type="entry name" value="P-loop_NTPase"/>
</dbReference>
<feature type="compositionally biased region" description="Low complexity" evidence="2">
    <location>
        <begin position="396"/>
        <end position="413"/>
    </location>
</feature>
<reference evidence="4 5" key="1">
    <citation type="submission" date="2024-02" db="EMBL/GenBank/DDBJ databases">
        <title>De novo assembly and annotation of 12 fungi associated with fruit tree decline syndrome in Ontario, Canada.</title>
        <authorList>
            <person name="Sulman M."/>
            <person name="Ellouze W."/>
            <person name="Ilyukhin E."/>
        </authorList>
    </citation>
    <scope>NUCLEOTIDE SEQUENCE [LARGE SCALE GENOMIC DNA]</scope>
    <source>
        <strain evidence="4 5">M169</strain>
    </source>
</reference>
<organism evidence="4 5">
    <name type="scientific">Diaporthe eres</name>
    <name type="common">Phomopsis oblonga</name>
    <dbReference type="NCBI Taxonomy" id="83184"/>
    <lineage>
        <taxon>Eukaryota</taxon>
        <taxon>Fungi</taxon>
        <taxon>Dikarya</taxon>
        <taxon>Ascomycota</taxon>
        <taxon>Pezizomycotina</taxon>
        <taxon>Sordariomycetes</taxon>
        <taxon>Sordariomycetidae</taxon>
        <taxon>Diaporthales</taxon>
        <taxon>Diaporthaceae</taxon>
        <taxon>Diaporthe</taxon>
        <taxon>Diaporthe eres species complex</taxon>
    </lineage>
</organism>
<keyword evidence="5" id="KW-1185">Reference proteome</keyword>
<feature type="region of interest" description="Disordered" evidence="2">
    <location>
        <begin position="1050"/>
        <end position="1074"/>
    </location>
</feature>
<feature type="domain" description="Nephrocystin 3-like N-terminal" evidence="3">
    <location>
        <begin position="185"/>
        <end position="367"/>
    </location>
</feature>
<dbReference type="InterPro" id="IPR056884">
    <property type="entry name" value="NPHP3-like_N"/>
</dbReference>
<dbReference type="SUPFAM" id="SSF52540">
    <property type="entry name" value="P-loop containing nucleoside triphosphate hydrolases"/>
    <property type="match status" value="1"/>
</dbReference>
<feature type="region of interest" description="Disordered" evidence="2">
    <location>
        <begin position="376"/>
        <end position="510"/>
    </location>
</feature>
<protein>
    <recommendedName>
        <fullName evidence="3">Nephrocystin 3-like N-terminal domain-containing protein</fullName>
    </recommendedName>
</protein>
<gene>
    <name evidence="4" type="ORF">SLS63_010087</name>
</gene>